<keyword evidence="2" id="KW-0731">Sigma factor</keyword>
<evidence type="ECO:0000256" key="2">
    <source>
        <dbReference type="ARBA" id="ARBA00023082"/>
    </source>
</evidence>
<evidence type="ECO:0000256" key="3">
    <source>
        <dbReference type="ARBA" id="ARBA00023163"/>
    </source>
</evidence>
<dbReference type="InterPro" id="IPR007627">
    <property type="entry name" value="RNA_pol_sigma70_r2"/>
</dbReference>
<dbReference type="PANTHER" id="PTHR43133">
    <property type="entry name" value="RNA POLYMERASE ECF-TYPE SIGMA FACTO"/>
    <property type="match status" value="1"/>
</dbReference>
<keyword evidence="3" id="KW-0804">Transcription</keyword>
<keyword evidence="6" id="KW-1185">Reference proteome</keyword>
<evidence type="ECO:0000256" key="1">
    <source>
        <dbReference type="ARBA" id="ARBA00023015"/>
    </source>
</evidence>
<dbReference type="Proteomes" id="UP000319908">
    <property type="component" value="Unassembled WGS sequence"/>
</dbReference>
<gene>
    <name evidence="5" type="ORF">Poly21_25270</name>
</gene>
<dbReference type="InterPro" id="IPR013325">
    <property type="entry name" value="RNA_pol_sigma_r2"/>
</dbReference>
<dbReference type="NCBIfam" id="TIGR02989">
    <property type="entry name" value="Sig-70_gvs1"/>
    <property type="match status" value="1"/>
</dbReference>
<evidence type="ECO:0000313" key="6">
    <source>
        <dbReference type="Proteomes" id="UP000319908"/>
    </source>
</evidence>
<dbReference type="AlphaFoldDB" id="A0A5C6BU14"/>
<dbReference type="EMBL" id="SJPU01000002">
    <property type="protein sequence ID" value="TWU15332.1"/>
    <property type="molecule type" value="Genomic_DNA"/>
</dbReference>
<protein>
    <submittedName>
        <fullName evidence="5">RNA polymerase sigma factor SigL</fullName>
    </submittedName>
</protein>
<accession>A0A5C6BU14</accession>
<dbReference type="NCBIfam" id="TIGR02937">
    <property type="entry name" value="sigma70-ECF"/>
    <property type="match status" value="1"/>
</dbReference>
<dbReference type="OrthoDB" id="6383365at2"/>
<dbReference type="SUPFAM" id="SSF88946">
    <property type="entry name" value="Sigma2 domain of RNA polymerase sigma factors"/>
    <property type="match status" value="1"/>
</dbReference>
<dbReference type="GO" id="GO:0016987">
    <property type="term" value="F:sigma factor activity"/>
    <property type="evidence" value="ECO:0007669"/>
    <property type="project" value="UniProtKB-KW"/>
</dbReference>
<dbReference type="InterPro" id="IPR014284">
    <property type="entry name" value="RNA_pol_sigma-70_dom"/>
</dbReference>
<keyword evidence="1" id="KW-0805">Transcription regulation</keyword>
<dbReference type="Pfam" id="PF04542">
    <property type="entry name" value="Sigma70_r2"/>
    <property type="match status" value="1"/>
</dbReference>
<sequence length="180" mass="20536">MSDRDTQYNEFVILLSRHDQAIRRFVRSLLPAPEGVDDVVQETALECWKKYGEFAPQDAADSSNEFIRWACVVARYKSLSWQRDRARDRLVFRESAIECLAETAMEQLDQHESERRAVELCLGKLRAAERRLLLSVHTPGQSVAGIAAETGAQQRRLYSKVNSLRRQILECVQGRLAGDA</sequence>
<comment type="caution">
    <text evidence="5">The sequence shown here is derived from an EMBL/GenBank/DDBJ whole genome shotgun (WGS) entry which is preliminary data.</text>
</comment>
<dbReference type="Gene3D" id="1.10.1740.10">
    <property type="match status" value="1"/>
</dbReference>
<dbReference type="GO" id="GO:0006352">
    <property type="term" value="P:DNA-templated transcription initiation"/>
    <property type="evidence" value="ECO:0007669"/>
    <property type="project" value="InterPro"/>
</dbReference>
<proteinExistence type="predicted"/>
<dbReference type="InterPro" id="IPR039425">
    <property type="entry name" value="RNA_pol_sigma-70-like"/>
</dbReference>
<feature type="domain" description="RNA polymerase sigma-70 region 2" evidence="4">
    <location>
        <begin position="15"/>
        <end position="87"/>
    </location>
</feature>
<dbReference type="PANTHER" id="PTHR43133:SF51">
    <property type="entry name" value="RNA POLYMERASE SIGMA FACTOR"/>
    <property type="match status" value="1"/>
</dbReference>
<name>A0A5C6BU14_9BACT</name>
<reference evidence="5 6" key="1">
    <citation type="journal article" date="2020" name="Antonie Van Leeuwenhoek">
        <title>Rhodopirellula heiligendammensis sp. nov., Rhodopirellula pilleata sp. nov., and Rhodopirellula solitaria sp. nov. isolated from natural or artificial marine surfaces in Northern Germany and California, USA, and emended description of the genus Rhodopirellula.</title>
        <authorList>
            <person name="Kallscheuer N."/>
            <person name="Wiegand S."/>
            <person name="Jogler M."/>
            <person name="Boedeker C."/>
            <person name="Peeters S.H."/>
            <person name="Rast P."/>
            <person name="Heuer A."/>
            <person name="Jetten M.S.M."/>
            <person name="Rohde M."/>
            <person name="Jogler C."/>
        </authorList>
    </citation>
    <scope>NUCLEOTIDE SEQUENCE [LARGE SCALE GENOMIC DNA]</scope>
    <source>
        <strain evidence="5 6">Poly21</strain>
    </source>
</reference>
<dbReference type="InterPro" id="IPR014331">
    <property type="entry name" value="RNA_pol_sigma70_ECF_RHOBA"/>
</dbReference>
<dbReference type="RefSeq" id="WP_146407234.1">
    <property type="nucleotide sequence ID" value="NZ_SJPU01000002.1"/>
</dbReference>
<evidence type="ECO:0000313" key="5">
    <source>
        <dbReference type="EMBL" id="TWU15332.1"/>
    </source>
</evidence>
<evidence type="ECO:0000259" key="4">
    <source>
        <dbReference type="Pfam" id="PF04542"/>
    </source>
</evidence>
<organism evidence="5 6">
    <name type="scientific">Allorhodopirellula heiligendammensis</name>
    <dbReference type="NCBI Taxonomy" id="2714739"/>
    <lineage>
        <taxon>Bacteria</taxon>
        <taxon>Pseudomonadati</taxon>
        <taxon>Planctomycetota</taxon>
        <taxon>Planctomycetia</taxon>
        <taxon>Pirellulales</taxon>
        <taxon>Pirellulaceae</taxon>
        <taxon>Allorhodopirellula</taxon>
    </lineage>
</organism>